<keyword evidence="1" id="KW-1133">Transmembrane helix</keyword>
<evidence type="ECO:0000256" key="1">
    <source>
        <dbReference type="SAM" id="Phobius"/>
    </source>
</evidence>
<organism evidence="2 3">
    <name type="scientific">Strongylus vulgaris</name>
    <name type="common">Blood worm</name>
    <dbReference type="NCBI Taxonomy" id="40348"/>
    <lineage>
        <taxon>Eukaryota</taxon>
        <taxon>Metazoa</taxon>
        <taxon>Ecdysozoa</taxon>
        <taxon>Nematoda</taxon>
        <taxon>Chromadorea</taxon>
        <taxon>Rhabditida</taxon>
        <taxon>Rhabditina</taxon>
        <taxon>Rhabditomorpha</taxon>
        <taxon>Strongyloidea</taxon>
        <taxon>Strongylidae</taxon>
        <taxon>Strongylus</taxon>
    </lineage>
</organism>
<dbReference type="GO" id="GO:0042391">
    <property type="term" value="P:regulation of membrane potential"/>
    <property type="evidence" value="ECO:0007669"/>
    <property type="project" value="TreeGrafter"/>
</dbReference>
<keyword evidence="1" id="KW-0472">Membrane</keyword>
<keyword evidence="3" id="KW-1185">Reference proteome</keyword>
<dbReference type="GO" id="GO:0005249">
    <property type="term" value="F:voltage-gated potassium channel activity"/>
    <property type="evidence" value="ECO:0007669"/>
    <property type="project" value="TreeGrafter"/>
</dbReference>
<dbReference type="EMBL" id="UYYB01114189">
    <property type="protein sequence ID" value="VDM81705.1"/>
    <property type="molecule type" value="Genomic_DNA"/>
</dbReference>
<reference evidence="2 3" key="1">
    <citation type="submission" date="2018-11" db="EMBL/GenBank/DDBJ databases">
        <authorList>
            <consortium name="Pathogen Informatics"/>
        </authorList>
    </citation>
    <scope>NUCLEOTIDE SEQUENCE [LARGE SCALE GENOMIC DNA]</scope>
</reference>
<dbReference type="Proteomes" id="UP000270094">
    <property type="component" value="Unassembled WGS sequence"/>
</dbReference>
<dbReference type="AlphaFoldDB" id="A0A3P7LGJ2"/>
<evidence type="ECO:0000313" key="2">
    <source>
        <dbReference type="EMBL" id="VDM81705.1"/>
    </source>
</evidence>
<keyword evidence="1" id="KW-0812">Transmembrane</keyword>
<dbReference type="PANTHER" id="PTHR10217:SF435">
    <property type="entry name" value="POTASSIUM VOLTAGE-GATED CHANNEL PROTEIN EAG"/>
    <property type="match status" value="1"/>
</dbReference>
<dbReference type="OrthoDB" id="447251at2759"/>
<accession>A0A3P7LGJ2</accession>
<dbReference type="InterPro" id="IPR050818">
    <property type="entry name" value="KCNH_animal-type"/>
</dbReference>
<dbReference type="GO" id="GO:0008076">
    <property type="term" value="C:voltage-gated potassium channel complex"/>
    <property type="evidence" value="ECO:0007669"/>
    <property type="project" value="TreeGrafter"/>
</dbReference>
<dbReference type="PANTHER" id="PTHR10217">
    <property type="entry name" value="VOLTAGE AND LIGAND GATED POTASSIUM CHANNEL"/>
    <property type="match status" value="1"/>
</dbReference>
<name>A0A3P7LGJ2_STRVU</name>
<gene>
    <name evidence="2" type="ORF">SVUK_LOCUS16703</name>
</gene>
<evidence type="ECO:0000313" key="3">
    <source>
        <dbReference type="Proteomes" id="UP000270094"/>
    </source>
</evidence>
<protein>
    <submittedName>
        <fullName evidence="2">Uncharacterized protein</fullName>
    </submittedName>
</protein>
<sequence>MNLGGDMLPQYRQETPKTSPHIILHYSTFKTIWDWSILALTFYTAFMWCLALTLHNSSTRFFEKHKVKVKKTHQSLKDYGNISDKTKLHRWLHTRKGYVDDV</sequence>
<feature type="transmembrane region" description="Helical" evidence="1">
    <location>
        <begin position="35"/>
        <end position="54"/>
    </location>
</feature>
<proteinExistence type="predicted"/>